<dbReference type="SUPFAM" id="SSF103039">
    <property type="entry name" value="CheC-like"/>
    <property type="match status" value="1"/>
</dbReference>
<dbReference type="GO" id="GO:0006935">
    <property type="term" value="P:chemotaxis"/>
    <property type="evidence" value="ECO:0007669"/>
    <property type="project" value="UniProtKB-KW"/>
</dbReference>
<dbReference type="InterPro" id="IPR050992">
    <property type="entry name" value="CheZ_family_phosphatases"/>
</dbReference>
<evidence type="ECO:0000313" key="5">
    <source>
        <dbReference type="Proteomes" id="UP000037405"/>
    </source>
</evidence>
<keyword evidence="1" id="KW-0145">Chemotaxis</keyword>
<proteinExistence type="predicted"/>
<keyword evidence="5" id="KW-1185">Reference proteome</keyword>
<gene>
    <name evidence="4" type="ORF">AF331_06415</name>
</gene>
<evidence type="ECO:0000256" key="1">
    <source>
        <dbReference type="ARBA" id="ARBA00022500"/>
    </source>
</evidence>
<name>A0A0M0GQQ6_9BACI</name>
<keyword evidence="2" id="KW-0378">Hydrolase</keyword>
<dbReference type="OrthoDB" id="9812187at2"/>
<evidence type="ECO:0000256" key="2">
    <source>
        <dbReference type="ARBA" id="ARBA00022801"/>
    </source>
</evidence>
<dbReference type="PANTHER" id="PTHR43693:SF1">
    <property type="entry name" value="PROTEIN PHOSPHATASE CHEZ"/>
    <property type="match status" value="1"/>
</dbReference>
<dbReference type="Pfam" id="PF04509">
    <property type="entry name" value="CheC"/>
    <property type="match status" value="2"/>
</dbReference>
<evidence type="ECO:0000259" key="3">
    <source>
        <dbReference type="Pfam" id="PF04509"/>
    </source>
</evidence>
<dbReference type="AlphaFoldDB" id="A0A0M0GQQ6"/>
<dbReference type="InterPro" id="IPR028976">
    <property type="entry name" value="CheC-like_sf"/>
</dbReference>
<dbReference type="STRING" id="189381.GCA_900166615_02992"/>
<dbReference type="PATRIC" id="fig|189381.12.peg.1427"/>
<dbReference type="Proteomes" id="UP000037405">
    <property type="component" value="Unassembled WGS sequence"/>
</dbReference>
<reference evidence="5" key="1">
    <citation type="submission" date="2015-07" db="EMBL/GenBank/DDBJ databases">
        <title>Fjat-14235 jcm11544.</title>
        <authorList>
            <person name="Liu B."/>
            <person name="Wang J."/>
            <person name="Zhu Y."/>
            <person name="Liu G."/>
            <person name="Chen Q."/>
            <person name="Chen Z."/>
            <person name="Lan J."/>
            <person name="Che J."/>
            <person name="Ge C."/>
            <person name="Shi H."/>
            <person name="Pan Z."/>
            <person name="Liu X."/>
        </authorList>
    </citation>
    <scope>NUCLEOTIDE SEQUENCE [LARGE SCALE GENOMIC DNA]</scope>
    <source>
        <strain evidence="5">JCM 11544</strain>
    </source>
</reference>
<sequence>MEYHHITTGHLDVLKEIGNIGAGHAATSLSFLLDKKIDMKVPAVDMVSFDEMTELAGGAETIVVGIFLRIQGEVTGNMFFLLPLEQATRYVQIMLKDPSHTFQEPPYEDIALSAIQELGNIVSGAYLSSLSDFTGLSIQSSVPAVSVDMAGAMVGYGLLEISKVGDHALVIDTALNEEGTQGVKGNFYLILDPESFSIVFNSLGVDE</sequence>
<protein>
    <submittedName>
        <fullName evidence="4">Chemotaxis protein CheY</fullName>
    </submittedName>
</protein>
<feature type="domain" description="CheC-like protein" evidence="3">
    <location>
        <begin position="110"/>
        <end position="146"/>
    </location>
</feature>
<evidence type="ECO:0000313" key="4">
    <source>
        <dbReference type="EMBL" id="KON92088.1"/>
    </source>
</evidence>
<dbReference type="GO" id="GO:0016787">
    <property type="term" value="F:hydrolase activity"/>
    <property type="evidence" value="ECO:0007669"/>
    <property type="project" value="UniProtKB-KW"/>
</dbReference>
<dbReference type="EMBL" id="LGUE01000001">
    <property type="protein sequence ID" value="KON92088.1"/>
    <property type="molecule type" value="Genomic_DNA"/>
</dbReference>
<dbReference type="PANTHER" id="PTHR43693">
    <property type="entry name" value="PROTEIN PHOSPHATASE CHEZ"/>
    <property type="match status" value="1"/>
</dbReference>
<dbReference type="RefSeq" id="WP_053427279.1">
    <property type="nucleotide sequence ID" value="NZ_JAMQJB010000002.1"/>
</dbReference>
<dbReference type="CDD" id="cd17909">
    <property type="entry name" value="CheC_ClassI"/>
    <property type="match status" value="1"/>
</dbReference>
<organism evidence="4 5">
    <name type="scientific">Rossellomorea marisflavi</name>
    <dbReference type="NCBI Taxonomy" id="189381"/>
    <lineage>
        <taxon>Bacteria</taxon>
        <taxon>Bacillati</taxon>
        <taxon>Bacillota</taxon>
        <taxon>Bacilli</taxon>
        <taxon>Bacillales</taxon>
        <taxon>Bacillaceae</taxon>
        <taxon>Rossellomorea</taxon>
    </lineage>
</organism>
<accession>A0A0M0GQQ6</accession>
<dbReference type="InterPro" id="IPR007597">
    <property type="entry name" value="CheC"/>
</dbReference>
<dbReference type="Gene3D" id="3.40.1550.10">
    <property type="entry name" value="CheC-like"/>
    <property type="match status" value="1"/>
</dbReference>
<feature type="domain" description="CheC-like protein" evidence="3">
    <location>
        <begin position="10"/>
        <end position="44"/>
    </location>
</feature>
<comment type="caution">
    <text evidence="4">The sequence shown here is derived from an EMBL/GenBank/DDBJ whole genome shotgun (WGS) entry which is preliminary data.</text>
</comment>